<dbReference type="GO" id="GO:0004061">
    <property type="term" value="F:arylformamidase activity"/>
    <property type="evidence" value="ECO:0007669"/>
    <property type="project" value="InterPro"/>
</dbReference>
<keyword evidence="2" id="KW-1185">Reference proteome</keyword>
<dbReference type="GO" id="GO:0019441">
    <property type="term" value="P:L-tryptophan catabolic process to kynurenine"/>
    <property type="evidence" value="ECO:0007669"/>
    <property type="project" value="InterPro"/>
</dbReference>
<dbReference type="AlphaFoldDB" id="A0A5N6AM45"/>
<dbReference type="Proteomes" id="UP000314251">
    <property type="component" value="Unassembled WGS sequence"/>
</dbReference>
<evidence type="ECO:0000313" key="2">
    <source>
        <dbReference type="Proteomes" id="UP000314251"/>
    </source>
</evidence>
<accession>A0A5N6AM45</accession>
<evidence type="ECO:0000313" key="1">
    <source>
        <dbReference type="EMBL" id="KAB8169917.1"/>
    </source>
</evidence>
<dbReference type="RefSeq" id="WP_139666210.1">
    <property type="nucleotide sequence ID" value="NZ_VDLY02000002.1"/>
</dbReference>
<dbReference type="EMBL" id="VDLY02000002">
    <property type="protein sequence ID" value="KAB8169917.1"/>
    <property type="molecule type" value="Genomic_DNA"/>
</dbReference>
<organism evidence="1 2">
    <name type="scientific">Streptomyces mimosae</name>
    <dbReference type="NCBI Taxonomy" id="2586635"/>
    <lineage>
        <taxon>Bacteria</taxon>
        <taxon>Bacillati</taxon>
        <taxon>Actinomycetota</taxon>
        <taxon>Actinomycetes</taxon>
        <taxon>Kitasatosporales</taxon>
        <taxon>Streptomycetaceae</taxon>
        <taxon>Streptomyces</taxon>
    </lineage>
</organism>
<dbReference type="OrthoDB" id="7067800at2"/>
<dbReference type="Pfam" id="PF04199">
    <property type="entry name" value="Cyclase"/>
    <property type="match status" value="1"/>
</dbReference>
<dbReference type="InterPro" id="IPR037175">
    <property type="entry name" value="KFase_sf"/>
</dbReference>
<protein>
    <submittedName>
        <fullName evidence="1">Cyclase family protein</fullName>
    </submittedName>
</protein>
<dbReference type="Gene3D" id="3.50.30.50">
    <property type="entry name" value="Putative cyclase"/>
    <property type="match status" value="1"/>
</dbReference>
<dbReference type="PANTHER" id="PTHR31118:SF12">
    <property type="entry name" value="CYCLASE-LIKE PROTEIN 2"/>
    <property type="match status" value="1"/>
</dbReference>
<gene>
    <name evidence="1" type="ORF">FH607_004210</name>
</gene>
<comment type="caution">
    <text evidence="1">The sequence shown here is derived from an EMBL/GenBank/DDBJ whole genome shotgun (WGS) entry which is preliminary data.</text>
</comment>
<dbReference type="SUPFAM" id="SSF102198">
    <property type="entry name" value="Putative cyclase"/>
    <property type="match status" value="1"/>
</dbReference>
<reference evidence="1" key="1">
    <citation type="submission" date="2019-10" db="EMBL/GenBank/DDBJ databases">
        <title>Nonomuraea sp. nov., isolated from Phyllanthus amarus.</title>
        <authorList>
            <person name="Klykleung N."/>
            <person name="Tanasupawat S."/>
        </authorList>
    </citation>
    <scope>NUCLEOTIDE SEQUENCE [LARGE SCALE GENOMIC DNA]</scope>
    <source>
        <strain evidence="1">3MP-10</strain>
    </source>
</reference>
<proteinExistence type="predicted"/>
<sequence>MRMIDLSSPVDAQGWEPETLSHEVITPAEGARHMAEEMSKHFGVEFDPEVLDDGELLSIDTLTLTTHTGTHIDAPAHYGTRASYREGPPRTIDELPLEWFHRPAVVLDLTDAEPGAVGADRIRSELDQLGRELNPLDIVLLHTGADQHAGTEKFFTHFTGLDGPATHLLLDLGVKVIGTDAFSLDAPFGDMLARYRDTGDRSVLWPAHFAGRDREFCQIERLAHLDRLPRDGFTLSCFPVKIAGAGAGWTRAVALIDEPDEPDAREESPA</sequence>
<dbReference type="PANTHER" id="PTHR31118">
    <property type="entry name" value="CYCLASE-LIKE PROTEIN 2"/>
    <property type="match status" value="1"/>
</dbReference>
<dbReference type="InterPro" id="IPR007325">
    <property type="entry name" value="KFase/CYL"/>
</dbReference>
<name>A0A5N6AM45_9ACTN</name>